<organism evidence="1 2">
    <name type="scientific">Clunio marinus</name>
    <dbReference type="NCBI Taxonomy" id="568069"/>
    <lineage>
        <taxon>Eukaryota</taxon>
        <taxon>Metazoa</taxon>
        <taxon>Ecdysozoa</taxon>
        <taxon>Arthropoda</taxon>
        <taxon>Hexapoda</taxon>
        <taxon>Insecta</taxon>
        <taxon>Pterygota</taxon>
        <taxon>Neoptera</taxon>
        <taxon>Endopterygota</taxon>
        <taxon>Diptera</taxon>
        <taxon>Nematocera</taxon>
        <taxon>Chironomoidea</taxon>
        <taxon>Chironomidae</taxon>
        <taxon>Clunio</taxon>
    </lineage>
</organism>
<evidence type="ECO:0000313" key="1">
    <source>
        <dbReference type="EMBL" id="CRL05556.1"/>
    </source>
</evidence>
<reference evidence="1 2" key="1">
    <citation type="submission" date="2015-04" db="EMBL/GenBank/DDBJ databases">
        <authorList>
            <person name="Syromyatnikov M.Y."/>
            <person name="Popov V.N."/>
        </authorList>
    </citation>
    <scope>NUCLEOTIDE SEQUENCE [LARGE SCALE GENOMIC DNA]</scope>
</reference>
<dbReference type="EMBL" id="CVRI01000064">
    <property type="protein sequence ID" value="CRL05556.1"/>
    <property type="molecule type" value="Genomic_DNA"/>
</dbReference>
<protein>
    <submittedName>
        <fullName evidence="1">CLUMA_CG018508, isoform A</fullName>
    </submittedName>
</protein>
<name>A0A1J1J1B2_9DIPT</name>
<gene>
    <name evidence="1" type="ORF">CLUMA_CG018508</name>
</gene>
<keyword evidence="2" id="KW-1185">Reference proteome</keyword>
<proteinExistence type="predicted"/>
<evidence type="ECO:0000313" key="2">
    <source>
        <dbReference type="Proteomes" id="UP000183832"/>
    </source>
</evidence>
<accession>A0A1J1J1B2</accession>
<dbReference type="AlphaFoldDB" id="A0A1J1J1B2"/>
<dbReference type="Proteomes" id="UP000183832">
    <property type="component" value="Unassembled WGS sequence"/>
</dbReference>
<sequence>MGVDWRSKTWNIKSCIEMSFQKILDHPALAGVYPGSHPINIVAVIFCFGQSPYLPHMPSKLTMS</sequence>